<organism evidence="1 2">
    <name type="scientific">Crotalaria pallida</name>
    <name type="common">Smooth rattlebox</name>
    <name type="synonym">Crotalaria striata</name>
    <dbReference type="NCBI Taxonomy" id="3830"/>
    <lineage>
        <taxon>Eukaryota</taxon>
        <taxon>Viridiplantae</taxon>
        <taxon>Streptophyta</taxon>
        <taxon>Embryophyta</taxon>
        <taxon>Tracheophyta</taxon>
        <taxon>Spermatophyta</taxon>
        <taxon>Magnoliopsida</taxon>
        <taxon>eudicotyledons</taxon>
        <taxon>Gunneridae</taxon>
        <taxon>Pentapetalae</taxon>
        <taxon>rosids</taxon>
        <taxon>fabids</taxon>
        <taxon>Fabales</taxon>
        <taxon>Fabaceae</taxon>
        <taxon>Papilionoideae</taxon>
        <taxon>50 kb inversion clade</taxon>
        <taxon>genistoids sensu lato</taxon>
        <taxon>core genistoids</taxon>
        <taxon>Crotalarieae</taxon>
        <taxon>Crotalaria</taxon>
    </lineage>
</organism>
<reference evidence="1 2" key="1">
    <citation type="submission" date="2024-01" db="EMBL/GenBank/DDBJ databases">
        <title>The genomes of 5 underutilized Papilionoideae crops provide insights into root nodulation and disease resistanc.</title>
        <authorList>
            <person name="Yuan L."/>
        </authorList>
    </citation>
    <scope>NUCLEOTIDE SEQUENCE [LARGE SCALE GENOMIC DNA]</scope>
    <source>
        <strain evidence="1">ZHUSHIDOU_FW_LH</strain>
        <tissue evidence="1">Leaf</tissue>
    </source>
</reference>
<evidence type="ECO:0000313" key="1">
    <source>
        <dbReference type="EMBL" id="KAK7274278.1"/>
    </source>
</evidence>
<name>A0AAN9FLM1_CROPI</name>
<dbReference type="Proteomes" id="UP001372338">
    <property type="component" value="Unassembled WGS sequence"/>
</dbReference>
<gene>
    <name evidence="1" type="ORF">RIF29_15361</name>
</gene>
<keyword evidence="2" id="KW-1185">Reference proteome</keyword>
<accession>A0AAN9FLM1</accession>
<evidence type="ECO:0000313" key="2">
    <source>
        <dbReference type="Proteomes" id="UP001372338"/>
    </source>
</evidence>
<comment type="caution">
    <text evidence="1">The sequence shown here is derived from an EMBL/GenBank/DDBJ whole genome shotgun (WGS) entry which is preliminary data.</text>
</comment>
<protein>
    <submittedName>
        <fullName evidence="1">Uncharacterized protein</fullName>
    </submittedName>
</protein>
<dbReference type="AlphaFoldDB" id="A0AAN9FLM1"/>
<sequence>MEAKVLGKPKFIFNRQSIPVYLLLQFEFFGMGAPVDAYGGCVCSKLTWSAEGDERTYKNCDNDGDGPIHQRKDRERKGRTDSLRAICLSFLHFTYRRKRHASHDYNCDVVTVMCSYAVSYLILDDV</sequence>
<dbReference type="EMBL" id="JAYWIO010000003">
    <property type="protein sequence ID" value="KAK7274278.1"/>
    <property type="molecule type" value="Genomic_DNA"/>
</dbReference>
<proteinExistence type="predicted"/>